<dbReference type="Proteomes" id="UP000011064">
    <property type="component" value="Unassembled WGS sequence"/>
</dbReference>
<accession>L8G2V8</accession>
<dbReference type="VEuPathDB" id="FungiDB:GMDG_02330"/>
<name>L8G2V8_PSED2</name>
<organism evidence="1 2">
    <name type="scientific">Pseudogymnoascus destructans (strain ATCC MYA-4855 / 20631-21)</name>
    <name type="common">Bat white-nose syndrome fungus</name>
    <name type="synonym">Geomyces destructans</name>
    <dbReference type="NCBI Taxonomy" id="658429"/>
    <lineage>
        <taxon>Eukaryota</taxon>
        <taxon>Fungi</taxon>
        <taxon>Dikarya</taxon>
        <taxon>Ascomycota</taxon>
        <taxon>Pezizomycotina</taxon>
        <taxon>Leotiomycetes</taxon>
        <taxon>Thelebolales</taxon>
        <taxon>Thelebolaceae</taxon>
        <taxon>Pseudogymnoascus</taxon>
    </lineage>
</organism>
<proteinExistence type="predicted"/>
<evidence type="ECO:0000313" key="2">
    <source>
        <dbReference type="Proteomes" id="UP000011064"/>
    </source>
</evidence>
<dbReference type="InParanoid" id="L8G2V8"/>
<gene>
    <name evidence="1" type="ORF">GMDG_02330</name>
</gene>
<keyword evidence="2" id="KW-1185">Reference proteome</keyword>
<dbReference type="AlphaFoldDB" id="L8G2V8"/>
<protein>
    <submittedName>
        <fullName evidence="1">Uncharacterized protein</fullName>
    </submittedName>
</protein>
<sequence>MRYVDSFDAGFLESELFVESQFKCSFTGRIKYSGSQKFAESLRGFKANFDVAGASGSKHSMKGTLRG</sequence>
<evidence type="ECO:0000313" key="1">
    <source>
        <dbReference type="EMBL" id="ELR07008.1"/>
    </source>
</evidence>
<dbReference type="HOGENOM" id="CLU_2813474_0_0_1"/>
<reference evidence="2" key="1">
    <citation type="submission" date="2010-09" db="EMBL/GenBank/DDBJ databases">
        <title>The genome sequence of Geomyces destructans 20631-21.</title>
        <authorList>
            <consortium name="The Broad Institute Genome Sequencing Platform"/>
            <person name="Cuomo C.A."/>
            <person name="Blehert D.S."/>
            <person name="Lorch J.M."/>
            <person name="Young S.K."/>
            <person name="Zeng Q."/>
            <person name="Gargeya S."/>
            <person name="Fitzgerald M."/>
            <person name="Haas B."/>
            <person name="Abouelleil A."/>
            <person name="Alvarado L."/>
            <person name="Arachchi H.M."/>
            <person name="Berlin A."/>
            <person name="Brown A."/>
            <person name="Chapman S.B."/>
            <person name="Chen Z."/>
            <person name="Dunbar C."/>
            <person name="Freedman E."/>
            <person name="Gearin G."/>
            <person name="Gellesch M."/>
            <person name="Goldberg J."/>
            <person name="Griggs A."/>
            <person name="Gujja S."/>
            <person name="Heiman D."/>
            <person name="Howarth C."/>
            <person name="Larson L."/>
            <person name="Lui A."/>
            <person name="MacDonald P.J.P."/>
            <person name="Montmayeur A."/>
            <person name="Murphy C."/>
            <person name="Neiman D."/>
            <person name="Pearson M."/>
            <person name="Priest M."/>
            <person name="Roberts A."/>
            <person name="Saif S."/>
            <person name="Shea T."/>
            <person name="Shenoy N."/>
            <person name="Sisk P."/>
            <person name="Stolte C."/>
            <person name="Sykes S."/>
            <person name="Wortman J."/>
            <person name="Nusbaum C."/>
            <person name="Birren B."/>
        </authorList>
    </citation>
    <scope>NUCLEOTIDE SEQUENCE [LARGE SCALE GENOMIC DNA]</scope>
    <source>
        <strain evidence="2">ATCC MYA-4855 / 20631-21</strain>
    </source>
</reference>
<dbReference type="EMBL" id="GL573200">
    <property type="protein sequence ID" value="ELR07008.1"/>
    <property type="molecule type" value="Genomic_DNA"/>
</dbReference>